<dbReference type="GO" id="GO:0003677">
    <property type="term" value="F:DNA binding"/>
    <property type="evidence" value="ECO:0007669"/>
    <property type="project" value="UniProtKB-UniRule"/>
</dbReference>
<dbReference type="GO" id="GO:0009381">
    <property type="term" value="F:excinuclease ABC activity"/>
    <property type="evidence" value="ECO:0007669"/>
    <property type="project" value="UniProtKB-UniRule"/>
</dbReference>
<dbReference type="InterPro" id="IPR035901">
    <property type="entry name" value="GIY-YIG_endonuc_sf"/>
</dbReference>
<dbReference type="GO" id="GO:0009432">
    <property type="term" value="P:SOS response"/>
    <property type="evidence" value="ECO:0007669"/>
    <property type="project" value="UniProtKB-UniRule"/>
</dbReference>
<dbReference type="Gene3D" id="3.30.420.340">
    <property type="entry name" value="UvrC, RNAse H endonuclease domain"/>
    <property type="match status" value="1"/>
</dbReference>
<dbReference type="HAMAP" id="MF_00203">
    <property type="entry name" value="UvrC"/>
    <property type="match status" value="1"/>
</dbReference>
<dbReference type="SUPFAM" id="SSF47781">
    <property type="entry name" value="RuvA domain 2-like"/>
    <property type="match status" value="1"/>
</dbReference>
<keyword evidence="5 7" id="KW-0234">DNA repair</keyword>
<dbReference type="CDD" id="cd10434">
    <property type="entry name" value="GIY-YIG_UvrC_Cho"/>
    <property type="match status" value="1"/>
</dbReference>
<dbReference type="Pfam" id="PF08459">
    <property type="entry name" value="UvrC_RNaseH_dom"/>
    <property type="match status" value="1"/>
</dbReference>
<organism evidence="12 13">
    <name type="scientific">Candidatus Sulfotelmatobacter kueseliae</name>
    <dbReference type="NCBI Taxonomy" id="2042962"/>
    <lineage>
        <taxon>Bacteria</taxon>
        <taxon>Pseudomonadati</taxon>
        <taxon>Acidobacteriota</taxon>
        <taxon>Terriglobia</taxon>
        <taxon>Terriglobales</taxon>
        <taxon>Candidatus Korobacteraceae</taxon>
        <taxon>Candidatus Sulfotelmatobacter</taxon>
    </lineage>
</organism>
<evidence type="ECO:0000256" key="4">
    <source>
        <dbReference type="ARBA" id="ARBA00022881"/>
    </source>
</evidence>
<dbReference type="PANTHER" id="PTHR30562:SF1">
    <property type="entry name" value="UVRABC SYSTEM PROTEIN C"/>
    <property type="match status" value="1"/>
</dbReference>
<evidence type="ECO:0000256" key="6">
    <source>
        <dbReference type="ARBA" id="ARBA00023236"/>
    </source>
</evidence>
<dbReference type="Pfam" id="PF22920">
    <property type="entry name" value="UvrC_RNaseH"/>
    <property type="match status" value="2"/>
</dbReference>
<dbReference type="InterPro" id="IPR036876">
    <property type="entry name" value="UVR_dom_sf"/>
</dbReference>
<dbReference type="AlphaFoldDB" id="A0A2U3L0Q9"/>
<dbReference type="InterPro" id="IPR001162">
    <property type="entry name" value="UvrC_RNase_H_dom"/>
</dbReference>
<evidence type="ECO:0000259" key="9">
    <source>
        <dbReference type="PROSITE" id="PS50151"/>
    </source>
</evidence>
<dbReference type="SMART" id="SM00465">
    <property type="entry name" value="GIYc"/>
    <property type="match status" value="1"/>
</dbReference>
<evidence type="ECO:0000259" key="11">
    <source>
        <dbReference type="PROSITE" id="PS50165"/>
    </source>
</evidence>
<dbReference type="PROSITE" id="PS50165">
    <property type="entry name" value="UVRC"/>
    <property type="match status" value="1"/>
</dbReference>
<dbReference type="InterPro" id="IPR004791">
    <property type="entry name" value="UvrC"/>
</dbReference>
<dbReference type="GO" id="GO:0006289">
    <property type="term" value="P:nucleotide-excision repair"/>
    <property type="evidence" value="ECO:0007669"/>
    <property type="project" value="UniProtKB-UniRule"/>
</dbReference>
<dbReference type="Pfam" id="PF02151">
    <property type="entry name" value="UVR"/>
    <property type="match status" value="1"/>
</dbReference>
<dbReference type="Pfam" id="PF14520">
    <property type="entry name" value="HHH_5"/>
    <property type="match status" value="1"/>
</dbReference>
<keyword evidence="6 7" id="KW-0742">SOS response</keyword>
<keyword evidence="1 7" id="KW-0963">Cytoplasm</keyword>
<dbReference type="InterPro" id="IPR050066">
    <property type="entry name" value="UvrABC_protein_C"/>
</dbReference>
<name>A0A2U3L0Q9_9BACT</name>
<feature type="region of interest" description="Disordered" evidence="8">
    <location>
        <begin position="302"/>
        <end position="346"/>
    </location>
</feature>
<dbReference type="Gene3D" id="1.10.150.20">
    <property type="entry name" value="5' to 3' exonuclease, C-terminal subdomain"/>
    <property type="match status" value="1"/>
</dbReference>
<evidence type="ECO:0000256" key="7">
    <source>
        <dbReference type="HAMAP-Rule" id="MF_00203"/>
    </source>
</evidence>
<evidence type="ECO:0000313" key="12">
    <source>
        <dbReference type="EMBL" id="SPF45453.1"/>
    </source>
</evidence>
<dbReference type="FunFam" id="3.40.1440.10:FF:000001">
    <property type="entry name" value="UvrABC system protein C"/>
    <property type="match status" value="1"/>
</dbReference>
<sequence>MDLPAKIRTIPTEPGVYLYKNAEGEVIYVGKAKNLRSRVASYFHEGRWEDAKTGTLVREAADVEYIVVANNKEALALENNLIKQRKPRFNILLRDDKTYPYVKLTLGERWPRVYVTRRLRKDGSEYYGPYFPANLAYRITDLIHRNFLIPSCKVDLTRFHPRPCLQYYIKRCLGPCVKELTTPDVYQEAVRDVKLFLEGRPTDLSRSLHARMEQAAAAEEYERAARYRDLISTVEQLQERQRIAAAEGDDADVFGYHYENAMLAVNLFHMRGGKMVDRREFFWEDLPEFITDHVGTGAFARPGEQSSPAHLAVSADAPNLTPSRAPLGKDPSTSLRAGSRMRPSPHEQFHPGEFFSALLKQLYIGQPYVPRNLYVPVDFEDREELEDLLAEQHAGEGARATRVHILVPQRGDKRSLIDLAGNNAKQSYDQRFRVLKPNARRIQEELQEALSLPELPKRIECFDISHIQGAETVASMVVWEDGKMKKSDYRKFIIRTVEGVDDFASMREVVTRRYKRLLHEEKKPMPSLVLIDGGLGQLHAGAEALESLEIINQPLAAIAKREEILYVYGQERDPIALDHHSPVLHLIQMIRDEAHRFAVTFHRKRRQMRDRSTELLEIPGVGASTTRRLLEHFGSVQAVKQADAAALSAVVTRAQAEAIQNHFRK</sequence>
<dbReference type="InterPro" id="IPR038476">
    <property type="entry name" value="UvrC_RNase_H_dom_sf"/>
</dbReference>
<dbReference type="PROSITE" id="PS50151">
    <property type="entry name" value="UVR"/>
    <property type="match status" value="1"/>
</dbReference>
<keyword evidence="2 7" id="KW-0227">DNA damage</keyword>
<dbReference type="GO" id="GO:0009380">
    <property type="term" value="C:excinuclease repair complex"/>
    <property type="evidence" value="ECO:0007669"/>
    <property type="project" value="InterPro"/>
</dbReference>
<feature type="domain" description="GIY-YIG" evidence="10">
    <location>
        <begin position="12"/>
        <end position="91"/>
    </location>
</feature>
<gene>
    <name evidence="7 12" type="primary">uvrC</name>
    <name evidence="12" type="ORF">SBA1_60007</name>
</gene>
<keyword evidence="3 7" id="KW-0228">DNA excision</keyword>
<accession>A0A2U3L0Q9</accession>
<evidence type="ECO:0000256" key="5">
    <source>
        <dbReference type="ARBA" id="ARBA00023204"/>
    </source>
</evidence>
<feature type="domain" description="UVR" evidence="9">
    <location>
        <begin position="202"/>
        <end position="237"/>
    </location>
</feature>
<dbReference type="Gene3D" id="3.40.1440.10">
    <property type="entry name" value="GIY-YIG endonuclease"/>
    <property type="match status" value="1"/>
</dbReference>
<dbReference type="PANTHER" id="PTHR30562">
    <property type="entry name" value="UVRC/OXIDOREDUCTASE"/>
    <property type="match status" value="1"/>
</dbReference>
<evidence type="ECO:0000256" key="8">
    <source>
        <dbReference type="SAM" id="MobiDB-lite"/>
    </source>
</evidence>
<evidence type="ECO:0000313" key="13">
    <source>
        <dbReference type="Proteomes" id="UP000238701"/>
    </source>
</evidence>
<dbReference type="NCBIfam" id="TIGR00194">
    <property type="entry name" value="uvrC"/>
    <property type="match status" value="1"/>
</dbReference>
<comment type="subunit">
    <text evidence="7">Interacts with UvrB in an incision complex.</text>
</comment>
<dbReference type="NCBIfam" id="NF001824">
    <property type="entry name" value="PRK00558.1-5"/>
    <property type="match status" value="1"/>
</dbReference>
<comment type="subcellular location">
    <subcellularLocation>
        <location evidence="7">Cytoplasm</location>
    </subcellularLocation>
</comment>
<dbReference type="InterPro" id="IPR047296">
    <property type="entry name" value="GIY-YIG_UvrC_Cho"/>
</dbReference>
<evidence type="ECO:0000256" key="1">
    <source>
        <dbReference type="ARBA" id="ARBA00022490"/>
    </source>
</evidence>
<dbReference type="Proteomes" id="UP000238701">
    <property type="component" value="Unassembled WGS sequence"/>
</dbReference>
<dbReference type="OrthoDB" id="9804933at2"/>
<dbReference type="EMBL" id="OMOD01000155">
    <property type="protein sequence ID" value="SPF45453.1"/>
    <property type="molecule type" value="Genomic_DNA"/>
</dbReference>
<dbReference type="NCBIfam" id="NF011263">
    <property type="entry name" value="PRK14669.1"/>
    <property type="match status" value="1"/>
</dbReference>
<reference evidence="13" key="1">
    <citation type="submission" date="2018-02" db="EMBL/GenBank/DDBJ databases">
        <authorList>
            <person name="Hausmann B."/>
        </authorList>
    </citation>
    <scope>NUCLEOTIDE SEQUENCE [LARGE SCALE GENOMIC DNA]</scope>
    <source>
        <strain evidence="13">Peat soil MAG SbA1</strain>
    </source>
</reference>
<feature type="domain" description="UvrC family homology region profile" evidence="11">
    <location>
        <begin position="253"/>
        <end position="545"/>
    </location>
</feature>
<dbReference type="InterPro" id="IPR001943">
    <property type="entry name" value="UVR_dom"/>
</dbReference>
<dbReference type="SUPFAM" id="SSF46600">
    <property type="entry name" value="C-terminal UvrC-binding domain of UvrB"/>
    <property type="match status" value="1"/>
</dbReference>
<evidence type="ECO:0000256" key="3">
    <source>
        <dbReference type="ARBA" id="ARBA00022769"/>
    </source>
</evidence>
<dbReference type="InterPro" id="IPR000305">
    <property type="entry name" value="GIY-YIG_endonuc"/>
</dbReference>
<dbReference type="InterPro" id="IPR010994">
    <property type="entry name" value="RuvA_2-like"/>
</dbReference>
<dbReference type="PROSITE" id="PS50164">
    <property type="entry name" value="GIY_YIG"/>
    <property type="match status" value="1"/>
</dbReference>
<protein>
    <recommendedName>
        <fullName evidence="7">UvrABC system protein C</fullName>
        <shortName evidence="7">Protein UvrC</shortName>
    </recommendedName>
    <alternativeName>
        <fullName evidence="7">Excinuclease ABC subunit C</fullName>
    </alternativeName>
</protein>
<evidence type="ECO:0000259" key="10">
    <source>
        <dbReference type="PROSITE" id="PS50164"/>
    </source>
</evidence>
<dbReference type="FunFam" id="3.30.420.340:FF:000001">
    <property type="entry name" value="UvrABC system protein C"/>
    <property type="match status" value="1"/>
</dbReference>
<dbReference type="Pfam" id="PF01541">
    <property type="entry name" value="GIY-YIG"/>
    <property type="match status" value="1"/>
</dbReference>
<dbReference type="GO" id="GO:0005737">
    <property type="term" value="C:cytoplasm"/>
    <property type="evidence" value="ECO:0007669"/>
    <property type="project" value="UniProtKB-SubCell"/>
</dbReference>
<proteinExistence type="inferred from homology"/>
<keyword evidence="4 7" id="KW-0267">Excision nuclease</keyword>
<comment type="similarity">
    <text evidence="7">Belongs to the UvrC family.</text>
</comment>
<evidence type="ECO:0000256" key="2">
    <source>
        <dbReference type="ARBA" id="ARBA00022763"/>
    </source>
</evidence>
<comment type="function">
    <text evidence="7">The UvrABC repair system catalyzes the recognition and processing of DNA lesions. UvrC both incises the 5' and 3' sides of the lesion. The N-terminal half is responsible for the 3' incision and the C-terminal half is responsible for the 5' incision.</text>
</comment>
<dbReference type="SUPFAM" id="SSF82771">
    <property type="entry name" value="GIY-YIG endonuclease"/>
    <property type="match status" value="1"/>
</dbReference>